<dbReference type="Pfam" id="PF02720">
    <property type="entry name" value="DUF222"/>
    <property type="match status" value="1"/>
</dbReference>
<dbReference type="AlphaFoldDB" id="A0A1Z4ELP9"/>
<keyword evidence="3" id="KW-1185">Reference proteome</keyword>
<feature type="domain" description="DUF222" evidence="1">
    <location>
        <begin position="2"/>
        <end position="128"/>
    </location>
</feature>
<proteinExistence type="predicted"/>
<reference evidence="3" key="1">
    <citation type="submission" date="2017-06" db="EMBL/GenBank/DDBJ databases">
        <title>Complete Genome Sequence of Mycobacterium shigaense.</title>
        <authorList>
            <person name="Fukano H."/>
            <person name="Yoshida M."/>
            <person name="Kazumi Y."/>
            <person name="Ogura Y."/>
            <person name="Mitarai S."/>
            <person name="Hayashi T."/>
            <person name="Hoshino Y."/>
        </authorList>
    </citation>
    <scope>NUCLEOTIDE SEQUENCE [LARGE SCALE GENOMIC DNA]</scope>
    <source>
        <strain evidence="3">UN-152</strain>
    </source>
</reference>
<accession>A0A1Z4ELP9</accession>
<dbReference type="EMBL" id="AP018164">
    <property type="protein sequence ID" value="BAX93846.1"/>
    <property type="molecule type" value="Genomic_DNA"/>
</dbReference>
<evidence type="ECO:0000259" key="1">
    <source>
        <dbReference type="Pfam" id="PF02720"/>
    </source>
</evidence>
<evidence type="ECO:0000313" key="3">
    <source>
        <dbReference type="Proteomes" id="UP000217736"/>
    </source>
</evidence>
<dbReference type="Proteomes" id="UP000217736">
    <property type="component" value="Chromosome"/>
</dbReference>
<organism evidence="2 3">
    <name type="scientific">Mycobacterium shigaense</name>
    <dbReference type="NCBI Taxonomy" id="722731"/>
    <lineage>
        <taxon>Bacteria</taxon>
        <taxon>Bacillati</taxon>
        <taxon>Actinomycetota</taxon>
        <taxon>Actinomycetes</taxon>
        <taxon>Mycobacteriales</taxon>
        <taxon>Mycobacteriaceae</taxon>
        <taxon>Mycobacterium</taxon>
        <taxon>Mycobacterium simiae complex</taxon>
    </lineage>
</organism>
<evidence type="ECO:0000313" key="2">
    <source>
        <dbReference type="EMBL" id="BAX93846.1"/>
    </source>
</evidence>
<protein>
    <recommendedName>
        <fullName evidence="1">DUF222 domain-containing protein</fullName>
    </recommendedName>
</protein>
<dbReference type="KEGG" id="mshg:MSG_03720"/>
<gene>
    <name evidence="2" type="ORF">MSG_03720</name>
</gene>
<dbReference type="InterPro" id="IPR003870">
    <property type="entry name" value="DUF222"/>
</dbReference>
<name>A0A1Z4ELP9_9MYCO</name>
<sequence length="137" mass="14607">MLAATAAGQREGRLGAGQVAVIRRCYHQLPGFIDADTRAAPEAHLAALGVCHRPEDLAGLAQHLMDCLNPDGNYTDDDRARRRGLTLGTQQADGMSALRGWLTPEARATLEAVLAKLAAPGMGNPDDEQPLRGRKSQ</sequence>